<name>A0ABQ6XXQ4_STRFR</name>
<gene>
    <name evidence="2" type="ORF">K701_07940</name>
</gene>
<evidence type="ECO:0000256" key="1">
    <source>
        <dbReference type="SAM" id="MobiDB-lite"/>
    </source>
</evidence>
<proteinExistence type="predicted"/>
<evidence type="ECO:0008006" key="4">
    <source>
        <dbReference type="Google" id="ProtNLM"/>
    </source>
</evidence>
<sequence length="35" mass="3841">MRPRDRAVRTGRADGADRAGGRAVRRVRTGNGYGR</sequence>
<evidence type="ECO:0000313" key="3">
    <source>
        <dbReference type="Proteomes" id="UP000731519"/>
    </source>
</evidence>
<evidence type="ECO:0000313" key="2">
    <source>
        <dbReference type="EMBL" id="KAF0650493.1"/>
    </source>
</evidence>
<comment type="caution">
    <text evidence="2">The sequence shown here is derived from an EMBL/GenBank/DDBJ whole genome shotgun (WGS) entry which is preliminary data.</text>
</comment>
<reference evidence="2 3" key="1">
    <citation type="submission" date="2013-05" db="EMBL/GenBank/DDBJ databases">
        <title>Genome Sequence of Streptomyces fradiae.</title>
        <authorList>
            <person name="Kirby R."/>
        </authorList>
    </citation>
    <scope>NUCLEOTIDE SEQUENCE [LARGE SCALE GENOMIC DNA]</scope>
    <source>
        <strain evidence="2 3">ATCC 10745</strain>
    </source>
</reference>
<dbReference type="Proteomes" id="UP000731519">
    <property type="component" value="Unassembled WGS sequence"/>
</dbReference>
<feature type="region of interest" description="Disordered" evidence="1">
    <location>
        <begin position="1"/>
        <end position="35"/>
    </location>
</feature>
<feature type="compositionally biased region" description="Basic and acidic residues" evidence="1">
    <location>
        <begin position="1"/>
        <end position="20"/>
    </location>
</feature>
<keyword evidence="3" id="KW-1185">Reference proteome</keyword>
<protein>
    <recommendedName>
        <fullName evidence="4">AraC family transcriptional regulator</fullName>
    </recommendedName>
</protein>
<accession>A0ABQ6XXQ4</accession>
<organism evidence="2 3">
    <name type="scientific">Streptomyces fradiae ATCC 10745 = DSM 40063</name>
    <dbReference type="NCBI Taxonomy" id="1319510"/>
    <lineage>
        <taxon>Bacteria</taxon>
        <taxon>Bacillati</taxon>
        <taxon>Actinomycetota</taxon>
        <taxon>Actinomycetes</taxon>
        <taxon>Kitasatosporales</taxon>
        <taxon>Streptomycetaceae</taxon>
        <taxon>Streptomyces</taxon>
    </lineage>
</organism>
<dbReference type="EMBL" id="ASYR01000008">
    <property type="protein sequence ID" value="KAF0650493.1"/>
    <property type="molecule type" value="Genomic_DNA"/>
</dbReference>